<dbReference type="Pfam" id="PF01344">
    <property type="entry name" value="Kelch_1"/>
    <property type="match status" value="5"/>
</dbReference>
<dbReference type="InterPro" id="IPR011333">
    <property type="entry name" value="SKP1/BTB/POZ_sf"/>
</dbReference>
<dbReference type="InterPro" id="IPR017096">
    <property type="entry name" value="BTB-kelch_protein"/>
</dbReference>
<keyword evidence="2" id="KW-0677">Repeat</keyword>
<dbReference type="PRINTS" id="PR00501">
    <property type="entry name" value="KELCHREPEAT"/>
</dbReference>
<evidence type="ECO:0000256" key="1">
    <source>
        <dbReference type="ARBA" id="ARBA00022441"/>
    </source>
</evidence>
<dbReference type="CDD" id="cd18240">
    <property type="entry name" value="BTB_POZ_KLHL10"/>
    <property type="match status" value="1"/>
</dbReference>
<dbReference type="InterPro" id="IPR000210">
    <property type="entry name" value="BTB/POZ_dom"/>
</dbReference>
<dbReference type="CDD" id="cd18450">
    <property type="entry name" value="BACK_KLHL10"/>
    <property type="match status" value="1"/>
</dbReference>
<dbReference type="FunFam" id="1.25.40.420:FF:000001">
    <property type="entry name" value="Kelch-like family member 12"/>
    <property type="match status" value="1"/>
</dbReference>
<dbReference type="PANTHER" id="PTHR24412:SF172">
    <property type="entry name" value="KELCH-LIKE PROTEIN 10"/>
    <property type="match status" value="1"/>
</dbReference>
<dbReference type="InterPro" id="IPR030608">
    <property type="entry name" value="KLHL10_BTB/POZ"/>
</dbReference>
<dbReference type="OrthoDB" id="191037at2759"/>
<reference evidence="4 5" key="1">
    <citation type="submission" date="2019-09" db="EMBL/GenBank/DDBJ databases">
        <title>Bird 10,000 Genomes (B10K) Project - Family phase.</title>
        <authorList>
            <person name="Zhang G."/>
        </authorList>
    </citation>
    <scope>NUCLEOTIDE SEQUENCE [LARGE SCALE GENOMIC DNA]</scope>
    <source>
        <strain evidence="4">B10K-DU-007-40</strain>
        <tissue evidence="4">Mixed tissue sample</tissue>
    </source>
</reference>
<gene>
    <name evidence="4" type="primary">Klhl10</name>
    <name evidence="4" type="ORF">TROMEL_R01014</name>
</gene>
<dbReference type="EMBL" id="VXAG01002467">
    <property type="protein sequence ID" value="NXJ85869.1"/>
    <property type="molecule type" value="Genomic_DNA"/>
</dbReference>
<sequence>VFNELRLGKELCDVVISVDGVEFNAHKVILCSCSNYFRVLFNSGWSNAERRVYKIPGVSPDMMRLIIEYAYSGTARVTANNVEPLLIAADQFNVMGVVRLCCEFLKSQLCSENCVGIWKFTDHYFCPELRGAVFMFILHHFEEVAKESEEFLELSVSDLKDIIEKDELNVKEEAAVFETVLRWIAHDPWSRRQHAAVLLGKVRLALMPPEYFLNNVKTHDYVRDNDECRELVIEALLEMSHINTHGPPSLESSSPLSRPRLPFAVLFAIGGWSGGSPTNAIETYDARADRWVTVMGEQEGPLAYHSAVYLQGFVYAVGGFDGVDCISRVKRFDLLHKTWQEVAPMHSKRCYVSTAVLHSHIYAMGGLDGHVRLSTAERYDPEANQWTLIAPMHEQRSDASATTLQDKVYICGGFNGTECLFTAEAYNATTNQWSFIAPMGSRRSGVGVIACGSEVYAVGGFNGFSRLRSAEAYNPQDDAWRPLPDMLTPRSNFGIGVVEELLFVVGGFNGSTTTFNVECYNKCADDWYDIRDMGVNRSALSCCVVPGLSNIAEYVAQRD</sequence>
<evidence type="ECO:0000259" key="3">
    <source>
        <dbReference type="PROSITE" id="PS50097"/>
    </source>
</evidence>
<dbReference type="Pfam" id="PF07707">
    <property type="entry name" value="BACK"/>
    <property type="match status" value="1"/>
</dbReference>
<dbReference type="PANTHER" id="PTHR24412">
    <property type="entry name" value="KELCH PROTEIN"/>
    <property type="match status" value="1"/>
</dbReference>
<evidence type="ECO:0000256" key="2">
    <source>
        <dbReference type="ARBA" id="ARBA00022737"/>
    </source>
</evidence>
<organism evidence="4 5">
    <name type="scientific">Trogon melanurus</name>
    <name type="common">Black-tailed trogon</name>
    <dbReference type="NCBI Taxonomy" id="56311"/>
    <lineage>
        <taxon>Eukaryota</taxon>
        <taxon>Metazoa</taxon>
        <taxon>Chordata</taxon>
        <taxon>Craniata</taxon>
        <taxon>Vertebrata</taxon>
        <taxon>Euteleostomi</taxon>
        <taxon>Archelosauria</taxon>
        <taxon>Archosauria</taxon>
        <taxon>Dinosauria</taxon>
        <taxon>Saurischia</taxon>
        <taxon>Theropoda</taxon>
        <taxon>Coelurosauria</taxon>
        <taxon>Aves</taxon>
        <taxon>Neognathae</taxon>
        <taxon>Neoaves</taxon>
        <taxon>Telluraves</taxon>
        <taxon>Coraciimorphae</taxon>
        <taxon>Trogoniformes</taxon>
        <taxon>Trogonidae</taxon>
        <taxon>Trogon</taxon>
    </lineage>
</organism>
<dbReference type="InterPro" id="IPR015915">
    <property type="entry name" value="Kelch-typ_b-propeller"/>
</dbReference>
<dbReference type="SMART" id="SM00225">
    <property type="entry name" value="BTB"/>
    <property type="match status" value="1"/>
</dbReference>
<comment type="caution">
    <text evidence="4">The sequence shown here is derived from an EMBL/GenBank/DDBJ whole genome shotgun (WGS) entry which is preliminary data.</text>
</comment>
<keyword evidence="1" id="KW-0880">Kelch repeat</keyword>
<dbReference type="Pfam" id="PF00651">
    <property type="entry name" value="BTB"/>
    <property type="match status" value="1"/>
</dbReference>
<dbReference type="SUPFAM" id="SSF117281">
    <property type="entry name" value="Kelch motif"/>
    <property type="match status" value="1"/>
</dbReference>
<dbReference type="PROSITE" id="PS50097">
    <property type="entry name" value="BTB"/>
    <property type="match status" value="1"/>
</dbReference>
<dbReference type="Proteomes" id="UP000550660">
    <property type="component" value="Unassembled WGS sequence"/>
</dbReference>
<evidence type="ECO:0000313" key="4">
    <source>
        <dbReference type="EMBL" id="NXJ85869.1"/>
    </source>
</evidence>
<keyword evidence="5" id="KW-1185">Reference proteome</keyword>
<dbReference type="SMART" id="SM00612">
    <property type="entry name" value="Kelch"/>
    <property type="match status" value="6"/>
</dbReference>
<name>A0A7L0ES61_TROML</name>
<dbReference type="PIRSF" id="PIRSF037037">
    <property type="entry name" value="Kelch-like_protein_gigaxonin"/>
    <property type="match status" value="1"/>
</dbReference>
<protein>
    <submittedName>
        <fullName evidence="4">KLH10 protein</fullName>
    </submittedName>
</protein>
<dbReference type="AlphaFoldDB" id="A0A7L0ES61"/>
<dbReference type="Gene3D" id="2.120.10.80">
    <property type="entry name" value="Kelch-type beta propeller"/>
    <property type="match status" value="2"/>
</dbReference>
<evidence type="ECO:0000313" key="5">
    <source>
        <dbReference type="Proteomes" id="UP000550660"/>
    </source>
</evidence>
<dbReference type="InterPro" id="IPR006652">
    <property type="entry name" value="Kelch_1"/>
</dbReference>
<dbReference type="SUPFAM" id="SSF54695">
    <property type="entry name" value="POZ domain"/>
    <property type="match status" value="1"/>
</dbReference>
<proteinExistence type="predicted"/>
<feature type="non-terminal residue" evidence="4">
    <location>
        <position position="1"/>
    </location>
</feature>
<dbReference type="SMART" id="SM00875">
    <property type="entry name" value="BACK"/>
    <property type="match status" value="1"/>
</dbReference>
<dbReference type="InterPro" id="IPR011705">
    <property type="entry name" value="BACK"/>
</dbReference>
<accession>A0A7L0ES61</accession>
<feature type="domain" description="BTB" evidence="3">
    <location>
        <begin position="12"/>
        <end position="79"/>
    </location>
</feature>
<dbReference type="Gene3D" id="3.30.710.10">
    <property type="entry name" value="Potassium Channel Kv1.1, Chain A"/>
    <property type="match status" value="1"/>
</dbReference>
<dbReference type="Gene3D" id="1.25.40.420">
    <property type="match status" value="1"/>
</dbReference>
<feature type="non-terminal residue" evidence="4">
    <location>
        <position position="559"/>
    </location>
</feature>